<accession>A0A426ZTJ5</accession>
<dbReference type="EMBL" id="AMZH03005075">
    <property type="protein sequence ID" value="RRT67353.1"/>
    <property type="molecule type" value="Genomic_DNA"/>
</dbReference>
<dbReference type="AlphaFoldDB" id="A0A426ZTJ5"/>
<sequence>MEQHDPTLTSTRVHVFDLCRRKAPCLCFMFYLLRQLPSCGLDTLPNFTQVAPLLDLHSVDGDPHAHHSTDQLSVESDFHINSKCAFV</sequence>
<name>A0A426ZTJ5_ENSVE</name>
<gene>
    <name evidence="1" type="ORF">B296_00032075</name>
</gene>
<reference evidence="1 2" key="1">
    <citation type="journal article" date="2014" name="Agronomy (Basel)">
        <title>A Draft Genome Sequence for Ensete ventricosum, the Drought-Tolerant Tree Against Hunger.</title>
        <authorList>
            <person name="Harrison J."/>
            <person name="Moore K.A."/>
            <person name="Paszkiewicz K."/>
            <person name="Jones T."/>
            <person name="Grant M."/>
            <person name="Ambacheew D."/>
            <person name="Muzemil S."/>
            <person name="Studholme D.J."/>
        </authorList>
    </citation>
    <scope>NUCLEOTIDE SEQUENCE [LARGE SCALE GENOMIC DNA]</scope>
</reference>
<evidence type="ECO:0000313" key="2">
    <source>
        <dbReference type="Proteomes" id="UP000287651"/>
    </source>
</evidence>
<comment type="caution">
    <text evidence="1">The sequence shown here is derived from an EMBL/GenBank/DDBJ whole genome shotgun (WGS) entry which is preliminary data.</text>
</comment>
<protein>
    <submittedName>
        <fullName evidence="1">Uncharacterized protein</fullName>
    </submittedName>
</protein>
<organism evidence="1 2">
    <name type="scientific">Ensete ventricosum</name>
    <name type="common">Abyssinian banana</name>
    <name type="synonym">Musa ensete</name>
    <dbReference type="NCBI Taxonomy" id="4639"/>
    <lineage>
        <taxon>Eukaryota</taxon>
        <taxon>Viridiplantae</taxon>
        <taxon>Streptophyta</taxon>
        <taxon>Embryophyta</taxon>
        <taxon>Tracheophyta</taxon>
        <taxon>Spermatophyta</taxon>
        <taxon>Magnoliopsida</taxon>
        <taxon>Liliopsida</taxon>
        <taxon>Zingiberales</taxon>
        <taxon>Musaceae</taxon>
        <taxon>Ensete</taxon>
    </lineage>
</organism>
<dbReference type="Proteomes" id="UP000287651">
    <property type="component" value="Unassembled WGS sequence"/>
</dbReference>
<proteinExistence type="predicted"/>
<evidence type="ECO:0000313" key="1">
    <source>
        <dbReference type="EMBL" id="RRT67353.1"/>
    </source>
</evidence>